<protein>
    <submittedName>
        <fullName evidence="2">Uncharacterized protein</fullName>
    </submittedName>
</protein>
<name>A0AC35EZ33_9BILA</name>
<organism evidence="1 2">
    <name type="scientific">Panagrolaimus sp. PS1159</name>
    <dbReference type="NCBI Taxonomy" id="55785"/>
    <lineage>
        <taxon>Eukaryota</taxon>
        <taxon>Metazoa</taxon>
        <taxon>Ecdysozoa</taxon>
        <taxon>Nematoda</taxon>
        <taxon>Chromadorea</taxon>
        <taxon>Rhabditida</taxon>
        <taxon>Tylenchina</taxon>
        <taxon>Panagrolaimomorpha</taxon>
        <taxon>Panagrolaimoidea</taxon>
        <taxon>Panagrolaimidae</taxon>
        <taxon>Panagrolaimus</taxon>
    </lineage>
</organism>
<evidence type="ECO:0000313" key="1">
    <source>
        <dbReference type="Proteomes" id="UP000887580"/>
    </source>
</evidence>
<dbReference type="WBParaSite" id="PS1159_v2.g12119.t1">
    <property type="protein sequence ID" value="PS1159_v2.g12119.t1"/>
    <property type="gene ID" value="PS1159_v2.g12119"/>
</dbReference>
<reference evidence="2" key="1">
    <citation type="submission" date="2022-11" db="UniProtKB">
        <authorList>
            <consortium name="WormBaseParasite"/>
        </authorList>
    </citation>
    <scope>IDENTIFICATION</scope>
</reference>
<sequence length="95" mass="10838">ESTTTEKKDEKNDQQQQRSKIPESSDSEEEEHETPKNEIPPLGFTIQKIVDSQKVNQQVLVPVLDTEGKLHMVDIKAVAKQNLEMALDYLIKHVV</sequence>
<dbReference type="Proteomes" id="UP000887580">
    <property type="component" value="Unplaced"/>
</dbReference>
<accession>A0AC35EZ33</accession>
<proteinExistence type="predicted"/>
<evidence type="ECO:0000313" key="2">
    <source>
        <dbReference type="WBParaSite" id="PS1159_v2.g12119.t1"/>
    </source>
</evidence>